<dbReference type="Proteomes" id="UP000651085">
    <property type="component" value="Unassembled WGS sequence"/>
</dbReference>
<name>A0A926F6U1_9BACT</name>
<evidence type="ECO:0000313" key="2">
    <source>
        <dbReference type="Proteomes" id="UP000651085"/>
    </source>
</evidence>
<reference evidence="1" key="1">
    <citation type="submission" date="2020-08" db="EMBL/GenBank/DDBJ databases">
        <title>Genome public.</title>
        <authorList>
            <person name="Liu C."/>
            <person name="Sun Q."/>
        </authorList>
    </citation>
    <scope>NUCLEOTIDE SEQUENCE</scope>
    <source>
        <strain evidence="1">N12</strain>
    </source>
</reference>
<dbReference type="RefSeq" id="WP_262435517.1">
    <property type="nucleotide sequence ID" value="NZ_JACRTF010000001.1"/>
</dbReference>
<organism evidence="1 2">
    <name type="scientific">Jilunia laotingensis</name>
    <dbReference type="NCBI Taxonomy" id="2763675"/>
    <lineage>
        <taxon>Bacteria</taxon>
        <taxon>Pseudomonadati</taxon>
        <taxon>Bacteroidota</taxon>
        <taxon>Bacteroidia</taxon>
        <taxon>Bacteroidales</taxon>
        <taxon>Bacteroidaceae</taxon>
        <taxon>Jilunia</taxon>
    </lineage>
</organism>
<dbReference type="EMBL" id="JACRTF010000001">
    <property type="protein sequence ID" value="MBC8594426.1"/>
    <property type="molecule type" value="Genomic_DNA"/>
</dbReference>
<evidence type="ECO:0000313" key="1">
    <source>
        <dbReference type="EMBL" id="MBC8594426.1"/>
    </source>
</evidence>
<protein>
    <submittedName>
        <fullName evidence="1">Uncharacterized protein</fullName>
    </submittedName>
</protein>
<accession>A0A926F6U1</accession>
<gene>
    <name evidence="1" type="ORF">H8744_14505</name>
</gene>
<keyword evidence="2" id="KW-1185">Reference proteome</keyword>
<sequence>MIEQILDLVSRLPSPGFFITSEVTREGDSLPLGIEIFIQEKLEQIRQGSAVRKFAYQEKEWRIIFTFFPTDRVVDERYALKNKVALRIRKNIRQ</sequence>
<proteinExistence type="predicted"/>
<comment type="caution">
    <text evidence="1">The sequence shown here is derived from an EMBL/GenBank/DDBJ whole genome shotgun (WGS) entry which is preliminary data.</text>
</comment>
<dbReference type="AlphaFoldDB" id="A0A926F6U1"/>